<dbReference type="PATRIC" id="fig|1547436.3.peg.1312"/>
<keyword evidence="3" id="KW-1185">Reference proteome</keyword>
<dbReference type="SUPFAM" id="SSF56300">
    <property type="entry name" value="Metallo-dependent phosphatases"/>
    <property type="match status" value="1"/>
</dbReference>
<dbReference type="STRING" id="346185.AAY42_06345"/>
<dbReference type="EMBL" id="LCTZ01000002">
    <property type="protein sequence ID" value="KQC29550.1"/>
    <property type="molecule type" value="Genomic_DNA"/>
</dbReference>
<evidence type="ECO:0000313" key="2">
    <source>
        <dbReference type="EMBL" id="KQC29550.1"/>
    </source>
</evidence>
<dbReference type="OrthoDB" id="5695107at2"/>
<proteinExistence type="predicted"/>
<reference evidence="2 3" key="1">
    <citation type="submission" date="2015-04" db="EMBL/GenBank/DDBJ databases">
        <title>Complete genome of flavobacterium.</title>
        <authorList>
            <person name="Kwon Y.M."/>
            <person name="Kim S.-J."/>
        </authorList>
    </citation>
    <scope>NUCLEOTIDE SEQUENCE [LARGE SCALE GENOMIC DNA]</scope>
    <source>
        <strain evidence="2 3">DK169</strain>
    </source>
</reference>
<evidence type="ECO:0000259" key="1">
    <source>
        <dbReference type="Pfam" id="PF00149"/>
    </source>
</evidence>
<dbReference type="Pfam" id="PF00149">
    <property type="entry name" value="Metallophos"/>
    <property type="match status" value="1"/>
</dbReference>
<dbReference type="GO" id="GO:0016787">
    <property type="term" value="F:hydrolase activity"/>
    <property type="evidence" value="ECO:0007669"/>
    <property type="project" value="InterPro"/>
</dbReference>
<feature type="domain" description="Calcineurin-like phosphoesterase" evidence="1">
    <location>
        <begin position="32"/>
        <end position="169"/>
    </location>
</feature>
<name>A0A0Q0XKP7_9FLAO</name>
<dbReference type="AlphaFoldDB" id="A0A0Q0XKP7"/>
<dbReference type="Gene3D" id="3.60.21.10">
    <property type="match status" value="2"/>
</dbReference>
<gene>
    <name evidence="2" type="ORF">AAY42_06345</name>
</gene>
<dbReference type="InterPro" id="IPR029052">
    <property type="entry name" value="Metallo-depent_PP-like"/>
</dbReference>
<dbReference type="RefSeq" id="WP_055393438.1">
    <property type="nucleotide sequence ID" value="NZ_LCTZ01000002.1"/>
</dbReference>
<sequence length="609" mass="69727">MKNRSYFYFIQILCFLVIGSCKSEQKTISKPIKIAFLADVHLQDIHANFTDANYKGIKNPTTGSYNTIRTMGSQLRSTRLFNENYFAFKTALDEIVSRNITLVVLPGDFSDDGQPINIKALKKILDDYIVNHGIQFFLTTGNHDPVRPYSREAGKTNFLGAQGNELAILSDSSLINNNHKLHPIISSEIKQWGYLEILNELSSFGFFPKKEFLYWETPFSMYDYDNYTLTAAASISAVEKRKFSDNEKQISIPDASYLVEPIKDIWLLGIDANIYIPSGNSSKTNETSSASIGYNNILTHKKHLLPWIRKVSLEAEKQKKILIAFSHYPMVEFYDGASKEMEQLFGKDKMQMHRVPKDTIAELFTDLGIQLHFGGHMHMNDTGIHKSTSGKTLYNIQTPSLAGYIPAFKILTINSKEEMEIETVVVDSVSNFNSLFRLYEQEHQHLKKSATNTIWDKEILASKTYINFTEQHLKELVRLRFLKNDWPAELITKLEKSTGNDLLKLELKNTKSIPSIDKLSKNKPEYMALNKWTGLDMVYDFYKLRNAGELAKGKIGSKRLAQYELVCKHLMNCENLEMSLWGNIFYKAMHGHPSGNFMINLKTNTIERL</sequence>
<dbReference type="PROSITE" id="PS51257">
    <property type="entry name" value="PROKAR_LIPOPROTEIN"/>
    <property type="match status" value="1"/>
</dbReference>
<dbReference type="InterPro" id="IPR004843">
    <property type="entry name" value="Calcineurin-like_PHP"/>
</dbReference>
<evidence type="ECO:0000313" key="3">
    <source>
        <dbReference type="Proteomes" id="UP000050827"/>
    </source>
</evidence>
<accession>A0A0Q0XKP7</accession>
<dbReference type="Proteomes" id="UP000050827">
    <property type="component" value="Unassembled WGS sequence"/>
</dbReference>
<comment type="caution">
    <text evidence="2">The sequence shown here is derived from an EMBL/GenBank/DDBJ whole genome shotgun (WGS) entry which is preliminary data.</text>
</comment>
<organism evidence="2 3">
    <name type="scientific">Flagellimonas eckloniae</name>
    <dbReference type="NCBI Taxonomy" id="346185"/>
    <lineage>
        <taxon>Bacteria</taxon>
        <taxon>Pseudomonadati</taxon>
        <taxon>Bacteroidota</taxon>
        <taxon>Flavobacteriia</taxon>
        <taxon>Flavobacteriales</taxon>
        <taxon>Flavobacteriaceae</taxon>
        <taxon>Flagellimonas</taxon>
    </lineage>
</organism>
<protein>
    <submittedName>
        <fullName evidence="2">Metallophosphatase</fullName>
    </submittedName>
</protein>